<accession>A0AAE1JW21</accession>
<protein>
    <submittedName>
        <fullName evidence="1">Uncharacterized protein</fullName>
    </submittedName>
</protein>
<dbReference type="AlphaFoldDB" id="A0AAE1JW21"/>
<proteinExistence type="predicted"/>
<reference evidence="1" key="1">
    <citation type="submission" date="2023-10" db="EMBL/GenBank/DDBJ databases">
        <title>Chromosome-level genome of the transformable northern wattle, Acacia crassicarpa.</title>
        <authorList>
            <person name="Massaro I."/>
            <person name="Sinha N.R."/>
            <person name="Poethig S."/>
            <person name="Leichty A.R."/>
        </authorList>
    </citation>
    <scope>NUCLEOTIDE SEQUENCE</scope>
    <source>
        <strain evidence="1">Acra3RX</strain>
        <tissue evidence="1">Leaf</tissue>
    </source>
</reference>
<dbReference type="EMBL" id="JAWXYG010000004">
    <property type="protein sequence ID" value="KAK4275203.1"/>
    <property type="molecule type" value="Genomic_DNA"/>
</dbReference>
<organism evidence="1 2">
    <name type="scientific">Acacia crassicarpa</name>
    <name type="common">northern wattle</name>
    <dbReference type="NCBI Taxonomy" id="499986"/>
    <lineage>
        <taxon>Eukaryota</taxon>
        <taxon>Viridiplantae</taxon>
        <taxon>Streptophyta</taxon>
        <taxon>Embryophyta</taxon>
        <taxon>Tracheophyta</taxon>
        <taxon>Spermatophyta</taxon>
        <taxon>Magnoliopsida</taxon>
        <taxon>eudicotyledons</taxon>
        <taxon>Gunneridae</taxon>
        <taxon>Pentapetalae</taxon>
        <taxon>rosids</taxon>
        <taxon>fabids</taxon>
        <taxon>Fabales</taxon>
        <taxon>Fabaceae</taxon>
        <taxon>Caesalpinioideae</taxon>
        <taxon>mimosoid clade</taxon>
        <taxon>Acacieae</taxon>
        <taxon>Acacia</taxon>
    </lineage>
</organism>
<keyword evidence="2" id="KW-1185">Reference proteome</keyword>
<name>A0AAE1JW21_9FABA</name>
<dbReference type="Proteomes" id="UP001293593">
    <property type="component" value="Unassembled WGS sequence"/>
</dbReference>
<gene>
    <name evidence="1" type="ORF">QN277_018328</name>
</gene>
<sequence length="76" mass="8229">MDISSSSSSGALSPDANLDAVTSQTPFAVPRALQLLRSDDPDFKLQAARDIRRLTKTSLRCRRQLSQAVGPLVSML</sequence>
<evidence type="ECO:0000313" key="2">
    <source>
        <dbReference type="Proteomes" id="UP001293593"/>
    </source>
</evidence>
<evidence type="ECO:0000313" key="1">
    <source>
        <dbReference type="EMBL" id="KAK4275203.1"/>
    </source>
</evidence>
<comment type="caution">
    <text evidence="1">The sequence shown here is derived from an EMBL/GenBank/DDBJ whole genome shotgun (WGS) entry which is preliminary data.</text>
</comment>